<name>A0A918Q361_9BACT</name>
<dbReference type="InterPro" id="IPR008207">
    <property type="entry name" value="Sig_transdc_His_kin_Hpt_dom"/>
</dbReference>
<evidence type="ECO:0000313" key="4">
    <source>
        <dbReference type="Proteomes" id="UP000619457"/>
    </source>
</evidence>
<feature type="modified residue" description="Phosphohistidine" evidence="1">
    <location>
        <position position="56"/>
    </location>
</feature>
<dbReference type="AlphaFoldDB" id="A0A918Q361"/>
<reference evidence="3" key="1">
    <citation type="journal article" date="2014" name="Int. J. Syst. Evol. Microbiol.">
        <title>Complete genome sequence of Corynebacterium casei LMG S-19264T (=DSM 44701T), isolated from a smear-ripened cheese.</title>
        <authorList>
            <consortium name="US DOE Joint Genome Institute (JGI-PGF)"/>
            <person name="Walter F."/>
            <person name="Albersmeier A."/>
            <person name="Kalinowski J."/>
            <person name="Ruckert C."/>
        </authorList>
    </citation>
    <scope>NUCLEOTIDE SEQUENCE</scope>
    <source>
        <strain evidence="3">KCTC 12368</strain>
    </source>
</reference>
<dbReference type="GO" id="GO:0004672">
    <property type="term" value="F:protein kinase activity"/>
    <property type="evidence" value="ECO:0007669"/>
    <property type="project" value="UniProtKB-ARBA"/>
</dbReference>
<dbReference type="InterPro" id="IPR036641">
    <property type="entry name" value="HPT_dom_sf"/>
</dbReference>
<dbReference type="SUPFAM" id="SSF47226">
    <property type="entry name" value="Histidine-containing phosphotransfer domain, HPT domain"/>
    <property type="match status" value="1"/>
</dbReference>
<sequence>MYQIINKDVIYQFLGEDPDLIKPMLEMILNNSLPELEQLDELYENGDYESVRIKVHKAKSAMGYVGAQQTRQLLLEIEKGVKEVYPEKNAQLKSELEIVRQEVQQFISEI</sequence>
<evidence type="ECO:0000313" key="3">
    <source>
        <dbReference type="EMBL" id="GGZ31990.1"/>
    </source>
</evidence>
<dbReference type="Gene3D" id="1.20.120.160">
    <property type="entry name" value="HPT domain"/>
    <property type="match status" value="1"/>
</dbReference>
<keyword evidence="1" id="KW-0597">Phosphoprotein</keyword>
<organism evidence="3 4">
    <name type="scientific">Echinicola pacifica</name>
    <dbReference type="NCBI Taxonomy" id="346377"/>
    <lineage>
        <taxon>Bacteria</taxon>
        <taxon>Pseudomonadati</taxon>
        <taxon>Bacteroidota</taxon>
        <taxon>Cytophagia</taxon>
        <taxon>Cytophagales</taxon>
        <taxon>Cyclobacteriaceae</taxon>
        <taxon>Echinicola</taxon>
    </lineage>
</organism>
<dbReference type="Pfam" id="PF01627">
    <property type="entry name" value="Hpt"/>
    <property type="match status" value="1"/>
</dbReference>
<accession>A0A918Q361</accession>
<protein>
    <recommendedName>
        <fullName evidence="2">HPt domain-containing protein</fullName>
    </recommendedName>
</protein>
<reference evidence="3" key="2">
    <citation type="submission" date="2020-09" db="EMBL/GenBank/DDBJ databases">
        <authorList>
            <person name="Sun Q."/>
            <person name="Kim S."/>
        </authorList>
    </citation>
    <scope>NUCLEOTIDE SEQUENCE</scope>
    <source>
        <strain evidence="3">KCTC 12368</strain>
    </source>
</reference>
<comment type="caution">
    <text evidence="3">The sequence shown here is derived from an EMBL/GenBank/DDBJ whole genome shotgun (WGS) entry which is preliminary data.</text>
</comment>
<dbReference type="EMBL" id="BMWX01000004">
    <property type="protein sequence ID" value="GGZ31990.1"/>
    <property type="molecule type" value="Genomic_DNA"/>
</dbReference>
<proteinExistence type="predicted"/>
<keyword evidence="4" id="KW-1185">Reference proteome</keyword>
<feature type="domain" description="HPt" evidence="2">
    <location>
        <begin position="17"/>
        <end position="110"/>
    </location>
</feature>
<evidence type="ECO:0000259" key="2">
    <source>
        <dbReference type="PROSITE" id="PS50894"/>
    </source>
</evidence>
<dbReference type="PROSITE" id="PS50894">
    <property type="entry name" value="HPT"/>
    <property type="match status" value="1"/>
</dbReference>
<evidence type="ECO:0000256" key="1">
    <source>
        <dbReference type="PROSITE-ProRule" id="PRU00110"/>
    </source>
</evidence>
<gene>
    <name evidence="3" type="ORF">GCM10007049_26710</name>
</gene>
<dbReference type="Proteomes" id="UP000619457">
    <property type="component" value="Unassembled WGS sequence"/>
</dbReference>
<dbReference type="GO" id="GO:0000160">
    <property type="term" value="P:phosphorelay signal transduction system"/>
    <property type="evidence" value="ECO:0007669"/>
    <property type="project" value="InterPro"/>
</dbReference>